<dbReference type="RefSeq" id="XP_001795444.1">
    <property type="nucleotide sequence ID" value="XM_001795392.1"/>
</dbReference>
<feature type="signal peptide" evidence="1">
    <location>
        <begin position="1"/>
        <end position="21"/>
    </location>
</feature>
<name>Q0UT81_PHANO</name>
<dbReference type="Proteomes" id="UP000001055">
    <property type="component" value="Unassembled WGS sequence"/>
</dbReference>
<proteinExistence type="predicted"/>
<dbReference type="GeneID" id="5972056"/>
<evidence type="ECO:0000256" key="1">
    <source>
        <dbReference type="SAM" id="SignalP"/>
    </source>
</evidence>
<evidence type="ECO:0000313" key="2">
    <source>
        <dbReference type="EMBL" id="EAT87424.1"/>
    </source>
</evidence>
<protein>
    <submittedName>
        <fullName evidence="2">Uncharacterized protein</fullName>
    </submittedName>
</protein>
<sequence length="69" mass="7335">MAASLLLGPFVCAASTRGTGAQQLAVVQPLKNIRVVFSLCDQETLDGPETPRVGALVSWSWSWCRLACG</sequence>
<dbReference type="InParanoid" id="Q0UT81"/>
<organism evidence="2 3">
    <name type="scientific">Phaeosphaeria nodorum (strain SN15 / ATCC MYA-4574 / FGSC 10173)</name>
    <name type="common">Glume blotch fungus</name>
    <name type="synonym">Parastagonospora nodorum</name>
    <dbReference type="NCBI Taxonomy" id="321614"/>
    <lineage>
        <taxon>Eukaryota</taxon>
        <taxon>Fungi</taxon>
        <taxon>Dikarya</taxon>
        <taxon>Ascomycota</taxon>
        <taxon>Pezizomycotina</taxon>
        <taxon>Dothideomycetes</taxon>
        <taxon>Pleosporomycetidae</taxon>
        <taxon>Pleosporales</taxon>
        <taxon>Pleosporineae</taxon>
        <taxon>Phaeosphaeriaceae</taxon>
        <taxon>Parastagonospora</taxon>
    </lineage>
</organism>
<keyword evidence="1" id="KW-0732">Signal</keyword>
<dbReference type="AlphaFoldDB" id="Q0UT81"/>
<accession>Q0UT81</accession>
<gene>
    <name evidence="2" type="ORF">SNOG_05033</name>
</gene>
<dbReference type="KEGG" id="pno:SNOG_05033"/>
<reference evidence="3" key="1">
    <citation type="journal article" date="2007" name="Plant Cell">
        <title>Dothideomycete-plant interactions illuminated by genome sequencing and EST analysis of the wheat pathogen Stagonospora nodorum.</title>
        <authorList>
            <person name="Hane J.K."/>
            <person name="Lowe R.G."/>
            <person name="Solomon P.S."/>
            <person name="Tan K.C."/>
            <person name="Schoch C.L."/>
            <person name="Spatafora J.W."/>
            <person name="Crous P.W."/>
            <person name="Kodira C."/>
            <person name="Birren B.W."/>
            <person name="Galagan J.E."/>
            <person name="Torriani S.F."/>
            <person name="McDonald B.A."/>
            <person name="Oliver R.P."/>
        </authorList>
    </citation>
    <scope>NUCLEOTIDE SEQUENCE [LARGE SCALE GENOMIC DNA]</scope>
    <source>
        <strain evidence="3">SN15 / ATCC MYA-4574 / FGSC 10173</strain>
    </source>
</reference>
<evidence type="ECO:0000313" key="3">
    <source>
        <dbReference type="Proteomes" id="UP000001055"/>
    </source>
</evidence>
<feature type="chain" id="PRO_5004178100" evidence="1">
    <location>
        <begin position="22"/>
        <end position="69"/>
    </location>
</feature>
<dbReference type="EMBL" id="CH445331">
    <property type="protein sequence ID" value="EAT87424.1"/>
    <property type="molecule type" value="Genomic_DNA"/>
</dbReference>